<evidence type="ECO:0000256" key="1">
    <source>
        <dbReference type="SAM" id="MobiDB-lite"/>
    </source>
</evidence>
<evidence type="ECO:0000313" key="4">
    <source>
        <dbReference type="Proteomes" id="UP001215280"/>
    </source>
</evidence>
<gene>
    <name evidence="3" type="ORF">DFH07DRAFT_925504</name>
</gene>
<reference evidence="3" key="1">
    <citation type="submission" date="2023-03" db="EMBL/GenBank/DDBJ databases">
        <title>Massive genome expansion in bonnet fungi (Mycena s.s.) driven by repeated elements and novel gene families across ecological guilds.</title>
        <authorList>
            <consortium name="Lawrence Berkeley National Laboratory"/>
            <person name="Harder C.B."/>
            <person name="Miyauchi S."/>
            <person name="Viragh M."/>
            <person name="Kuo A."/>
            <person name="Thoen E."/>
            <person name="Andreopoulos B."/>
            <person name="Lu D."/>
            <person name="Skrede I."/>
            <person name="Drula E."/>
            <person name="Henrissat B."/>
            <person name="Morin E."/>
            <person name="Kohler A."/>
            <person name="Barry K."/>
            <person name="LaButti K."/>
            <person name="Morin E."/>
            <person name="Salamov A."/>
            <person name="Lipzen A."/>
            <person name="Mereny Z."/>
            <person name="Hegedus B."/>
            <person name="Baldrian P."/>
            <person name="Stursova M."/>
            <person name="Weitz H."/>
            <person name="Taylor A."/>
            <person name="Grigoriev I.V."/>
            <person name="Nagy L.G."/>
            <person name="Martin F."/>
            <person name="Kauserud H."/>
        </authorList>
    </citation>
    <scope>NUCLEOTIDE SEQUENCE</scope>
    <source>
        <strain evidence="3">CBHHK188m</strain>
    </source>
</reference>
<dbReference type="CDD" id="cd09917">
    <property type="entry name" value="F-box_SF"/>
    <property type="match status" value="1"/>
</dbReference>
<name>A0AAD7IGN7_9AGAR</name>
<dbReference type="Pfam" id="PF00646">
    <property type="entry name" value="F-box"/>
    <property type="match status" value="1"/>
</dbReference>
<sequence>MSATRRQSGRLAAQVVKATDTAVAPEIPRPAAAPSKKRISAAASGKVKVRSKPASEDEPFEDSEQESGVESDASEYGKKPPKRPRLTKATTATRKRKAPADTTCYLTTIPLDVLLEIYGHLGPKDLILLSRTNHAFRQHLLSTAANSVWKKSRQSMDGPDCPEDLSEQRWAHLLYGEAKCQTCGAKNVQRVDFGLRRRACTRCLKANLVVKSSFKKHFPHLDDTMLALIPHTNIGGFAHGHASNSNFYWKHDIEQMAELLAVYERDINMRIIGARQKLEDFTAERTALVSAVEEHAQLCGDWSNLLAARRREEEALKVKRRFAAIEAKFIDLGYTAADVSCIAYKVNVRQGGPLTDRIWNRIFPELEPSVKEQKAHRLKREHEARVDARKRLAEGIFNEYKKTLVPAQWRYLPGLFEVLQFPAFKALVDAPDDVDVEIAHFNEVADSLPGFVVSWTATRKTELAQLVDNAFAPEPAGTEEVQVSPRTAPNLESLDRVTTVFRCQQFDCGTRGGHHSQRNPCLVGWEAAAAHHCCEIKYTWGAAPITSVKTVLKFSMPGSMAAASLVSLTGLDVQRATCMEMDALDLRFLCAACIPRNGPNNNLVHTVFSWRAAVSHFAASGHSTPSWRLLTGAEALPIKASELPDPIPSWSCNHCPQYLDACNTFANVADHVKSTHAIANPTAPADLFRYLDLARSPATFLTPRPVVIKPAKTQVKTQQPSGAQYHCLRCSSLGGAASRRLFIFGGVQAHLRDKHKILNPVCNQDWKQVP</sequence>
<dbReference type="AlphaFoldDB" id="A0AAD7IGN7"/>
<evidence type="ECO:0000313" key="3">
    <source>
        <dbReference type="EMBL" id="KAJ7742709.1"/>
    </source>
</evidence>
<keyword evidence="4" id="KW-1185">Reference proteome</keyword>
<dbReference type="Proteomes" id="UP001215280">
    <property type="component" value="Unassembled WGS sequence"/>
</dbReference>
<comment type="caution">
    <text evidence="3">The sequence shown here is derived from an EMBL/GenBank/DDBJ whole genome shotgun (WGS) entry which is preliminary data.</text>
</comment>
<dbReference type="SUPFAM" id="SSF81383">
    <property type="entry name" value="F-box domain"/>
    <property type="match status" value="1"/>
</dbReference>
<protein>
    <recommendedName>
        <fullName evidence="2">F-box domain-containing protein</fullName>
    </recommendedName>
</protein>
<feature type="region of interest" description="Disordered" evidence="1">
    <location>
        <begin position="1"/>
        <end position="97"/>
    </location>
</feature>
<evidence type="ECO:0000259" key="2">
    <source>
        <dbReference type="PROSITE" id="PS50181"/>
    </source>
</evidence>
<dbReference type="PROSITE" id="PS50181">
    <property type="entry name" value="FBOX"/>
    <property type="match status" value="1"/>
</dbReference>
<dbReference type="EMBL" id="JARJLG010000116">
    <property type="protein sequence ID" value="KAJ7742709.1"/>
    <property type="molecule type" value="Genomic_DNA"/>
</dbReference>
<dbReference type="InterPro" id="IPR036047">
    <property type="entry name" value="F-box-like_dom_sf"/>
</dbReference>
<feature type="domain" description="F-box" evidence="2">
    <location>
        <begin position="103"/>
        <end position="152"/>
    </location>
</feature>
<dbReference type="InterPro" id="IPR001810">
    <property type="entry name" value="F-box_dom"/>
</dbReference>
<accession>A0AAD7IGN7</accession>
<organism evidence="3 4">
    <name type="scientific">Mycena maculata</name>
    <dbReference type="NCBI Taxonomy" id="230809"/>
    <lineage>
        <taxon>Eukaryota</taxon>
        <taxon>Fungi</taxon>
        <taxon>Dikarya</taxon>
        <taxon>Basidiomycota</taxon>
        <taxon>Agaricomycotina</taxon>
        <taxon>Agaricomycetes</taxon>
        <taxon>Agaricomycetidae</taxon>
        <taxon>Agaricales</taxon>
        <taxon>Marasmiineae</taxon>
        <taxon>Mycenaceae</taxon>
        <taxon>Mycena</taxon>
    </lineage>
</organism>
<feature type="compositionally biased region" description="Acidic residues" evidence="1">
    <location>
        <begin position="56"/>
        <end position="73"/>
    </location>
</feature>
<proteinExistence type="predicted"/>